<keyword evidence="5 6" id="KW-0472">Membrane</keyword>
<keyword evidence="3 6" id="KW-0812">Transmembrane</keyword>
<feature type="transmembrane region" description="Helical" evidence="6">
    <location>
        <begin position="422"/>
        <end position="444"/>
    </location>
</feature>
<evidence type="ECO:0000256" key="5">
    <source>
        <dbReference type="ARBA" id="ARBA00023136"/>
    </source>
</evidence>
<dbReference type="Pfam" id="PF13520">
    <property type="entry name" value="AA_permease_2"/>
    <property type="match status" value="1"/>
</dbReference>
<feature type="transmembrane region" description="Helical" evidence="6">
    <location>
        <begin position="173"/>
        <end position="194"/>
    </location>
</feature>
<feature type="transmembrane region" description="Helical" evidence="6">
    <location>
        <begin position="20"/>
        <end position="42"/>
    </location>
</feature>
<dbReference type="EMBL" id="JANLCJ010000002">
    <property type="protein sequence ID" value="MCS5733346.1"/>
    <property type="molecule type" value="Genomic_DNA"/>
</dbReference>
<name>A0ABT2H0J2_9MICO</name>
<feature type="transmembrane region" description="Helical" evidence="6">
    <location>
        <begin position="214"/>
        <end position="235"/>
    </location>
</feature>
<feature type="transmembrane region" description="Helical" evidence="6">
    <location>
        <begin position="391"/>
        <end position="410"/>
    </location>
</feature>
<dbReference type="Gene3D" id="1.20.1740.10">
    <property type="entry name" value="Amino acid/polyamine transporter I"/>
    <property type="match status" value="1"/>
</dbReference>
<keyword evidence="8" id="KW-1185">Reference proteome</keyword>
<keyword evidence="4 6" id="KW-1133">Transmembrane helix</keyword>
<feature type="transmembrane region" description="Helical" evidence="6">
    <location>
        <begin position="48"/>
        <end position="72"/>
    </location>
</feature>
<organism evidence="7 8">
    <name type="scientific">Herbiconiux daphne</name>
    <dbReference type="NCBI Taxonomy" id="2970914"/>
    <lineage>
        <taxon>Bacteria</taxon>
        <taxon>Bacillati</taxon>
        <taxon>Actinomycetota</taxon>
        <taxon>Actinomycetes</taxon>
        <taxon>Micrococcales</taxon>
        <taxon>Microbacteriaceae</taxon>
        <taxon>Herbiconiux</taxon>
    </lineage>
</organism>
<evidence type="ECO:0000256" key="4">
    <source>
        <dbReference type="ARBA" id="ARBA00022989"/>
    </source>
</evidence>
<accession>A0ABT2H0J2</accession>
<dbReference type="RefSeq" id="WP_259538163.1">
    <property type="nucleotide sequence ID" value="NZ_JANLCJ010000002.1"/>
</dbReference>
<dbReference type="Proteomes" id="UP001165586">
    <property type="component" value="Unassembled WGS sequence"/>
</dbReference>
<dbReference type="PIRSF" id="PIRSF006060">
    <property type="entry name" value="AA_transporter"/>
    <property type="match status" value="1"/>
</dbReference>
<sequence>MSEKSTVPPAAPAAAQGKGLAAGTLGLFGSTVIGLASTAPVYSLAATIGFVVLAVGAQAPIAMIIAFVPMFLTAYAYRELNRAVPDCGTAFTWATKAFGPWVGWLAGWGVAVAGIIVLANLAQIGSKYLWLLTNNPDLYDNVFLVTATGVVFIAAMTFISVRGLQIGERLQNVLLGIQYLALALFVGLAFWAVFTGTAPEGSTVPQADWFNPFAFTSLSGFTEAILLCLFIYWGWDTCLALNEETKDPKRTPGRAAVLSTVILLVTYVAVTVAAMSFAGLGESGLGLGNEGNSEDVFFALKDAVFGPWAWLLVIAVCVSAISSTQTTILPTARGTLAMATYRALPERFGRISPKFRTPRFATIFMSVVAVSFYVGMTLVSENVLADTILSIGLAIAFYYAITSFACVWYFRREIFTGARNFLFKGLFPLLGGLMLTAAFIQSAIDMYDPDYGYTVIFGIGGVFVIGIGSLALGVVVMVVWFFFPGSKPFFRGESLNRETAVLVPEDEELPLLRSVDGGLM</sequence>
<proteinExistence type="predicted"/>
<feature type="transmembrane region" description="Helical" evidence="6">
    <location>
        <begin position="101"/>
        <end position="122"/>
    </location>
</feature>
<feature type="transmembrane region" description="Helical" evidence="6">
    <location>
        <begin position="456"/>
        <end position="483"/>
    </location>
</feature>
<feature type="transmembrane region" description="Helical" evidence="6">
    <location>
        <begin position="360"/>
        <end position="379"/>
    </location>
</feature>
<dbReference type="InterPro" id="IPR002293">
    <property type="entry name" value="AA/rel_permease1"/>
</dbReference>
<dbReference type="InterPro" id="IPR050367">
    <property type="entry name" value="APC_superfamily"/>
</dbReference>
<feature type="transmembrane region" description="Helical" evidence="6">
    <location>
        <begin position="142"/>
        <end position="161"/>
    </location>
</feature>
<protein>
    <submittedName>
        <fullName evidence="7">APC family permease</fullName>
    </submittedName>
</protein>
<comment type="subcellular location">
    <subcellularLocation>
        <location evidence="1">Cell membrane</location>
        <topology evidence="1">Multi-pass membrane protein</topology>
    </subcellularLocation>
</comment>
<reference evidence="7" key="1">
    <citation type="submission" date="2022-08" db="EMBL/GenBank/DDBJ databases">
        <authorList>
            <person name="Deng Y."/>
            <person name="Han X.-F."/>
            <person name="Zhang Y.-Q."/>
        </authorList>
    </citation>
    <scope>NUCLEOTIDE SEQUENCE</scope>
    <source>
        <strain evidence="7">CPCC 203386</strain>
    </source>
</reference>
<dbReference type="PANTHER" id="PTHR42770:SF7">
    <property type="entry name" value="MEMBRANE PROTEIN"/>
    <property type="match status" value="1"/>
</dbReference>
<evidence type="ECO:0000256" key="3">
    <source>
        <dbReference type="ARBA" id="ARBA00022692"/>
    </source>
</evidence>
<gene>
    <name evidence="7" type="ORF">N1032_06300</name>
</gene>
<evidence type="ECO:0000256" key="1">
    <source>
        <dbReference type="ARBA" id="ARBA00004651"/>
    </source>
</evidence>
<evidence type="ECO:0000313" key="8">
    <source>
        <dbReference type="Proteomes" id="UP001165586"/>
    </source>
</evidence>
<evidence type="ECO:0000256" key="2">
    <source>
        <dbReference type="ARBA" id="ARBA00022475"/>
    </source>
</evidence>
<evidence type="ECO:0000256" key="6">
    <source>
        <dbReference type="SAM" id="Phobius"/>
    </source>
</evidence>
<comment type="caution">
    <text evidence="7">The sequence shown here is derived from an EMBL/GenBank/DDBJ whole genome shotgun (WGS) entry which is preliminary data.</text>
</comment>
<evidence type="ECO:0000313" key="7">
    <source>
        <dbReference type="EMBL" id="MCS5733346.1"/>
    </source>
</evidence>
<dbReference type="PANTHER" id="PTHR42770">
    <property type="entry name" value="AMINO ACID TRANSPORTER-RELATED"/>
    <property type="match status" value="1"/>
</dbReference>
<keyword evidence="2" id="KW-1003">Cell membrane</keyword>
<feature type="transmembrane region" description="Helical" evidence="6">
    <location>
        <begin position="308"/>
        <end position="329"/>
    </location>
</feature>
<feature type="transmembrane region" description="Helical" evidence="6">
    <location>
        <begin position="256"/>
        <end position="280"/>
    </location>
</feature>